<feature type="domain" description="Chorismate-utilising enzyme C-terminal" evidence="1">
    <location>
        <begin position="107"/>
        <end position="360"/>
    </location>
</feature>
<evidence type="ECO:0000259" key="1">
    <source>
        <dbReference type="Pfam" id="PF00425"/>
    </source>
</evidence>
<dbReference type="GO" id="GO:0009396">
    <property type="term" value="P:folic acid-containing compound biosynthetic process"/>
    <property type="evidence" value="ECO:0007669"/>
    <property type="project" value="InterPro"/>
</dbReference>
<dbReference type="Gene3D" id="3.60.120.10">
    <property type="entry name" value="Anthranilate synthase"/>
    <property type="match status" value="1"/>
</dbReference>
<dbReference type="InterPro" id="IPR019999">
    <property type="entry name" value="Anth_synth_I-like"/>
</dbReference>
<reference evidence="2 3" key="1">
    <citation type="journal article" date="2020" name="Proc. Natl. Acad. Sci. U.S.A.">
        <title>Ecological drivers of bacterial community assembly in synthetic phycospheres.</title>
        <authorList>
            <person name="Fu H."/>
            <person name="Uchimiya M."/>
            <person name="Gore J."/>
            <person name="Moran M.A."/>
        </authorList>
    </citation>
    <scope>NUCLEOTIDE SEQUENCE [LARGE SCALE GENOMIC DNA]</scope>
    <source>
        <strain evidence="2">HF-Din03</strain>
    </source>
</reference>
<dbReference type="Proteomes" id="UP000565723">
    <property type="component" value="Unassembled WGS sequence"/>
</dbReference>
<dbReference type="Pfam" id="PF00425">
    <property type="entry name" value="Chorismate_bind"/>
    <property type="match status" value="1"/>
</dbReference>
<sequence length="373" mass="40271">MQLRFDHGPCGAGTGFDRPVRLIRADTAAQVPAALADLDAARADGAWLAGYASYELGYALEPRLAGLMPEGRRLPLLCFGVYDGPRVLPLPTPGGGIGDFAPRWDGARYGAAFDQVHSAIGAGEFYQANLTFPVDLRLHGAAPALYAALAARQPVGHGVLVTQPGLPDILCRSPELFFRTDPEGRIETRPMKGTQPRSDDPVEDARRRDWLACDAKNRAENLMIVDLLRNDISRVALPGSVHVPDLFKVETYATVHQMVSRVAARLRAGVTLSDILRALFPCGSITGAPKIRAMEMLARLEPWPRDIYCGSIGWAAPDGASEFNVAIRTLLADGARATLNVGGGVVWDSTAGSEYEEALWKARFARQMIPAFA</sequence>
<dbReference type="GO" id="GO:0046820">
    <property type="term" value="F:4-amino-4-deoxychorismate synthase activity"/>
    <property type="evidence" value="ECO:0007669"/>
    <property type="project" value="UniProtKB-EC"/>
</dbReference>
<dbReference type="NCBIfam" id="NF005698">
    <property type="entry name" value="PRK07508.1"/>
    <property type="match status" value="1"/>
</dbReference>
<dbReference type="InterPro" id="IPR005802">
    <property type="entry name" value="ADC_synth_comp_1"/>
</dbReference>
<dbReference type="EMBL" id="JABXIY010000032">
    <property type="protein sequence ID" value="NVK97741.1"/>
    <property type="molecule type" value="Genomic_DNA"/>
</dbReference>
<dbReference type="GO" id="GO:0000162">
    <property type="term" value="P:L-tryptophan biosynthetic process"/>
    <property type="evidence" value="ECO:0007669"/>
    <property type="project" value="TreeGrafter"/>
</dbReference>
<comment type="caution">
    <text evidence="2">The sequence shown here is derived from an EMBL/GenBank/DDBJ whole genome shotgun (WGS) entry which is preliminary data.</text>
</comment>
<dbReference type="OMA" id="YQANLCR"/>
<name>A0A850LI45_9RHOB</name>
<protein>
    <submittedName>
        <fullName evidence="2">Aminodeoxychorismate synthase component I</fullName>
        <ecNumber evidence="2">2.6.1.85</ecNumber>
    </submittedName>
</protein>
<dbReference type="PANTHER" id="PTHR11236">
    <property type="entry name" value="AMINOBENZOATE/ANTHRANILATE SYNTHASE"/>
    <property type="match status" value="1"/>
</dbReference>
<dbReference type="InterPro" id="IPR015890">
    <property type="entry name" value="Chorismate_C"/>
</dbReference>
<proteinExistence type="predicted"/>
<keyword evidence="2" id="KW-0808">Transferase</keyword>
<dbReference type="PRINTS" id="PR00095">
    <property type="entry name" value="ANTSNTHASEI"/>
</dbReference>
<dbReference type="AlphaFoldDB" id="A0A850LI45"/>
<dbReference type="EC" id="2.6.1.85" evidence="2"/>
<evidence type="ECO:0000313" key="3">
    <source>
        <dbReference type="Proteomes" id="UP000565723"/>
    </source>
</evidence>
<dbReference type="PANTHER" id="PTHR11236:SF50">
    <property type="entry name" value="AMINODEOXYCHORISMATE SYNTHASE COMPONENT 1"/>
    <property type="match status" value="1"/>
</dbReference>
<dbReference type="SUPFAM" id="SSF56322">
    <property type="entry name" value="ADC synthase"/>
    <property type="match status" value="1"/>
</dbReference>
<evidence type="ECO:0000313" key="2">
    <source>
        <dbReference type="EMBL" id="NVK97741.1"/>
    </source>
</evidence>
<dbReference type="InterPro" id="IPR005801">
    <property type="entry name" value="ADC_synthase"/>
</dbReference>
<dbReference type="RefSeq" id="WP_011046673.1">
    <property type="nucleotide sequence ID" value="NZ_CP076685.1"/>
</dbReference>
<accession>A0A850LI45</accession>
<organism evidence="2 3">
    <name type="scientific">Ruegeria pomeroyi</name>
    <dbReference type="NCBI Taxonomy" id="89184"/>
    <lineage>
        <taxon>Bacteria</taxon>
        <taxon>Pseudomonadati</taxon>
        <taxon>Pseudomonadota</taxon>
        <taxon>Alphaproteobacteria</taxon>
        <taxon>Rhodobacterales</taxon>
        <taxon>Roseobacteraceae</taxon>
        <taxon>Ruegeria</taxon>
    </lineage>
</organism>
<keyword evidence="2" id="KW-0032">Aminotransferase</keyword>
<dbReference type="NCBIfam" id="TIGR00553">
    <property type="entry name" value="pabB"/>
    <property type="match status" value="1"/>
</dbReference>
<gene>
    <name evidence="2" type="ORF">HW564_12485</name>
</gene>